<feature type="region of interest" description="Disordered" evidence="7">
    <location>
        <begin position="566"/>
        <end position="635"/>
    </location>
</feature>
<dbReference type="OrthoDB" id="6250723at2759"/>
<feature type="compositionally biased region" description="Polar residues" evidence="7">
    <location>
        <begin position="612"/>
        <end position="632"/>
    </location>
</feature>
<feature type="compositionally biased region" description="Low complexity" evidence="7">
    <location>
        <begin position="364"/>
        <end position="375"/>
    </location>
</feature>
<comment type="caution">
    <text evidence="8">The sequence shown here is derived from an EMBL/GenBank/DDBJ whole genome shotgun (WGS) entry which is preliminary data.</text>
</comment>
<feature type="compositionally biased region" description="Basic and acidic residues" evidence="7">
    <location>
        <begin position="822"/>
        <end position="842"/>
    </location>
</feature>
<dbReference type="Proteomes" id="UP000324632">
    <property type="component" value="Chromosome 8"/>
</dbReference>
<sequence>MAEMEKEGRPPENKRSRKPAHPVKREINAEMKVPSNRPLPGVGQPGNLHGNSPYLMSFAENTMNELLGWYGYDKVELRDSDDIDIRNYPDGEMRQHISVLKENSLPKAFAVENSTGSPPHANSSGSTPTSRNGVSAEAPANPSSSKEHGGMPIIVPLIPPPLIKAPAEEDTSNVQIMCAWCQKVGVKRYSLSMGSELKSFCSEKCFAACRRAYFKRNKAREEEGVPHHSLSKDTPRLVLKTNSDVLVCDWCKHIRHTKEYLDFGAGERRLQFCSAKCLNQYKMDIFYKETQAALPGGLCNPSLPSGDTKSESGAGVQLLTPESWSSPLNELRGRKAPSPAGANSVAGPSGSGSGSPSETGTVCSSSSSSSSSSASTKIPTPRPHESPMLPHYPPPPMSGFHPALGVPPGNPPMVMTPRGPVPLPFFMEHQMMHQIRPPFLRPPGPNSPHSNPMIPGIGPPPPSRTLGPPSSPMHRPLHSPQVHPSSAPSLSGNHPGMMYPQSGTHMPGLPFPVNMMPAGSIPVPPYMNFGMPSLAPLVPPPTLLVPYPVIVPLPVPIPIPVPIPFNPKASGDRPGNDVTLPYAAGERSNSQAPPSFSPSSFRGDRRDFHQAPPTSDTLPPDFSKQTEQSRTTMGDVMVKTENNGIVSSGHFHMDTPADEVIDLTTSRRPRQQLVIQRAVTCVQVKAEPGMSPTPIQFAEAEGDGTAGTSTSETEDNHIDSNAKSPLASVALPCADPSYCNGSPPLSQPITCSTNFFPSDISTAKTEPGSAMPCNVIVNGSSNVPSAEASIRTPPLGHRPLVEPCRRTTAVCDEPTATDLEGEDLKENSCLATEKDSAGKRSLNDQSAITTGTGEDKPQSPEDDPSGEDHAYALPLMPKPGCVIQPVPKPADKTTAILPCGLTAPLTGTVAMEMEPPLKRRCLRIRNQNK</sequence>
<reference evidence="8 9" key="1">
    <citation type="journal article" date="2019" name="Mol. Ecol. Resour.">
        <title>Chromosome-level genome assembly of Triplophysa tibetana, a fish adapted to the harsh high-altitude environment of the Tibetan Plateau.</title>
        <authorList>
            <person name="Yang X."/>
            <person name="Liu H."/>
            <person name="Ma Z."/>
            <person name="Zou Y."/>
            <person name="Zou M."/>
            <person name="Mao Y."/>
            <person name="Li X."/>
            <person name="Wang H."/>
            <person name="Chen T."/>
            <person name="Wang W."/>
            <person name="Yang R."/>
        </authorList>
    </citation>
    <scope>NUCLEOTIDE SEQUENCE [LARGE SCALE GENOMIC DNA]</scope>
    <source>
        <strain evidence="8">TTIB1903HZAU</strain>
        <tissue evidence="8">Muscle</tissue>
    </source>
</reference>
<evidence type="ECO:0000256" key="6">
    <source>
        <dbReference type="ARBA" id="ARBA00038096"/>
    </source>
</evidence>
<dbReference type="AlphaFoldDB" id="A0A5A9PAP4"/>
<dbReference type="PANTHER" id="PTHR23186:SF2">
    <property type="entry name" value="SINE OCULIS-BINDING PROTEIN HOMOLOG"/>
    <property type="match status" value="1"/>
</dbReference>
<feature type="region of interest" description="Disordered" evidence="7">
    <location>
        <begin position="817"/>
        <end position="872"/>
    </location>
</feature>
<dbReference type="GO" id="GO:0008270">
    <property type="term" value="F:zinc ion binding"/>
    <property type="evidence" value="ECO:0007669"/>
    <property type="project" value="UniProtKB-KW"/>
</dbReference>
<keyword evidence="2" id="KW-0677">Repeat</keyword>
<organism evidence="8 9">
    <name type="scientific">Triplophysa tibetana</name>
    <dbReference type="NCBI Taxonomy" id="1572043"/>
    <lineage>
        <taxon>Eukaryota</taxon>
        <taxon>Metazoa</taxon>
        <taxon>Chordata</taxon>
        <taxon>Craniata</taxon>
        <taxon>Vertebrata</taxon>
        <taxon>Euteleostomi</taxon>
        <taxon>Actinopterygii</taxon>
        <taxon>Neopterygii</taxon>
        <taxon>Teleostei</taxon>
        <taxon>Ostariophysi</taxon>
        <taxon>Cypriniformes</taxon>
        <taxon>Nemacheilidae</taxon>
        <taxon>Triplophysa</taxon>
    </lineage>
</organism>
<dbReference type="EMBL" id="SOYY01000008">
    <property type="protein sequence ID" value="KAA0718099.1"/>
    <property type="molecule type" value="Genomic_DNA"/>
</dbReference>
<gene>
    <name evidence="8" type="ORF">E1301_Tti001307</name>
</gene>
<feature type="region of interest" description="Disordered" evidence="7">
    <location>
        <begin position="1"/>
        <end position="46"/>
    </location>
</feature>
<evidence type="ECO:0000313" key="8">
    <source>
        <dbReference type="EMBL" id="KAA0718099.1"/>
    </source>
</evidence>
<evidence type="ECO:0000256" key="3">
    <source>
        <dbReference type="ARBA" id="ARBA00022771"/>
    </source>
</evidence>
<evidence type="ECO:0000256" key="7">
    <source>
        <dbReference type="SAM" id="MobiDB-lite"/>
    </source>
</evidence>
<keyword evidence="1" id="KW-0479">Metal-binding</keyword>
<evidence type="ECO:0000256" key="5">
    <source>
        <dbReference type="ARBA" id="ARBA00037245"/>
    </source>
</evidence>
<feature type="region of interest" description="Disordered" evidence="7">
    <location>
        <begin position="698"/>
        <end position="720"/>
    </location>
</feature>
<comment type="similarity">
    <text evidence="6">Belongs to the SOBP family.</text>
</comment>
<dbReference type="GO" id="GO:0048513">
    <property type="term" value="P:animal organ development"/>
    <property type="evidence" value="ECO:0007669"/>
    <property type="project" value="TreeGrafter"/>
</dbReference>
<feature type="compositionally biased region" description="Polar residues" evidence="7">
    <location>
        <begin position="843"/>
        <end position="852"/>
    </location>
</feature>
<accession>A0A5A9PAP4</accession>
<dbReference type="InterPro" id="IPR026092">
    <property type="entry name" value="RAI2/SOBP"/>
</dbReference>
<keyword evidence="3" id="KW-0863">Zinc-finger</keyword>
<evidence type="ECO:0000256" key="4">
    <source>
        <dbReference type="ARBA" id="ARBA00022833"/>
    </source>
</evidence>
<name>A0A5A9PAP4_9TELE</name>
<proteinExistence type="inferred from homology"/>
<keyword evidence="4" id="KW-0862">Zinc</keyword>
<dbReference type="PANTHER" id="PTHR23186">
    <property type="entry name" value="RETINOIC ACID-INDUCED PROTEIN 2"/>
    <property type="match status" value="1"/>
</dbReference>
<feature type="compositionally biased region" description="Polar residues" evidence="7">
    <location>
        <begin position="112"/>
        <end position="133"/>
    </location>
</feature>
<feature type="compositionally biased region" description="Low complexity" evidence="7">
    <location>
        <begin position="336"/>
        <end position="348"/>
    </location>
</feature>
<dbReference type="GO" id="GO:0005634">
    <property type="term" value="C:nucleus"/>
    <property type="evidence" value="ECO:0007669"/>
    <property type="project" value="TreeGrafter"/>
</dbReference>
<evidence type="ECO:0000256" key="1">
    <source>
        <dbReference type="ARBA" id="ARBA00022723"/>
    </source>
</evidence>
<feature type="region of interest" description="Disordered" evidence="7">
    <location>
        <begin position="110"/>
        <end position="151"/>
    </location>
</feature>
<feature type="region of interest" description="Disordered" evidence="7">
    <location>
        <begin position="439"/>
        <end position="503"/>
    </location>
</feature>
<protein>
    <submittedName>
        <fullName evidence="8">Sine oculis-binding protein-like protein</fullName>
    </submittedName>
</protein>
<feature type="compositionally biased region" description="Polar residues" evidence="7">
    <location>
        <begin position="482"/>
        <end position="492"/>
    </location>
</feature>
<keyword evidence="9" id="KW-1185">Reference proteome</keyword>
<evidence type="ECO:0000313" key="9">
    <source>
        <dbReference type="Proteomes" id="UP000324632"/>
    </source>
</evidence>
<dbReference type="Pfam" id="PF15279">
    <property type="entry name" value="SOBP"/>
    <property type="match status" value="1"/>
</dbReference>
<comment type="function">
    <text evidence="5">Implicated in development of the cochlea.</text>
</comment>
<feature type="compositionally biased region" description="Basic and acidic residues" evidence="7">
    <location>
        <begin position="1"/>
        <end position="14"/>
    </location>
</feature>
<feature type="region of interest" description="Disordered" evidence="7">
    <location>
        <begin position="304"/>
        <end position="415"/>
    </location>
</feature>
<evidence type="ECO:0000256" key="2">
    <source>
        <dbReference type="ARBA" id="ARBA00022737"/>
    </source>
</evidence>